<dbReference type="Proteomes" id="UP001159405">
    <property type="component" value="Unassembled WGS sequence"/>
</dbReference>
<dbReference type="InterPro" id="IPR045206">
    <property type="entry name" value="Maestro_heat-like_prot"/>
</dbReference>
<proteinExistence type="predicted"/>
<dbReference type="Pfam" id="PF23227">
    <property type="entry name" value="HEAT_MROH2B_C"/>
    <property type="match status" value="1"/>
</dbReference>
<dbReference type="EMBL" id="CALNXK010000053">
    <property type="protein sequence ID" value="CAH3133782.1"/>
    <property type="molecule type" value="Genomic_DNA"/>
</dbReference>
<comment type="caution">
    <text evidence="6">The sequence shown here is derived from an EMBL/GenBank/DDBJ whole genome shotgun (WGS) entry which is preliminary data.</text>
</comment>
<dbReference type="InterPro" id="IPR056282">
    <property type="entry name" value="MROH2B-like_N_HEAT"/>
</dbReference>
<dbReference type="Gene3D" id="1.25.10.10">
    <property type="entry name" value="Leucine-rich Repeat Variant"/>
    <property type="match status" value="4"/>
</dbReference>
<dbReference type="InterPro" id="IPR048465">
    <property type="entry name" value="Maestro-like_HEAT"/>
</dbReference>
<evidence type="ECO:0000259" key="3">
    <source>
        <dbReference type="Pfam" id="PF23210"/>
    </source>
</evidence>
<sequence>MAEDEVKKTGGQVDELCLALVDAANDKQPEVREMIMTSLHELGKKQPEMVLSSIKGYLIKHQKLSHGHRVVLLKSASKVIGDTLSTLSLGLAKQLIKLASGEMTKSKDVEPDWQSSASEVLVALGKRFDHEVMAELLEKLAPGSLPHYFVVQTLASFSSSNSFGVVPFLKDILGRMLPMMGMAKQDNLKWVIANCLARFCESIVDYIANVENAPYPDVTVDRFHGEISAAYDVLFNVWIKSNEPKIRLAVVDAVGHMTLIMAKDKLEEQLPRLLPGITGLYKRHTEHYLITQGLCLVLEASCKDGGAIISPLIDNLLGGLHSMACNLPDYSNPISVKNHNEVLRCFSVLTPTFSDRVIGFLLQKLEVSNEKPRTASLAIIKHLVNSSGSYLENKEEMIVTGVQILFTDHNLKVRHMFAQCITAMAHHRYLELEGGHKLVEFIVRQCALSDEEKTRRPTDADAISPQALQKMCENILFLLTTTVDVMETVLWPYLLECLIPEPYTHAMSHLCRCICHLATKKREEQAPDFNIDFEVKTNIPRPAAIISRLLVMSGCALAGGVRGIHVLKLLKALSPILEPNLVEMWDTVIPKLVQYLEENSDDKENWKQKAWEDLVLKFVSKSCDEVDSEEWLCSLGAGLAAQIPLYTSSPDEKNFLFKCLGVVLNKVKNQGFVQNHLNIMFSNVKHASQVEREGCAIGVGFCAGTNLDQVLTKLEQVTKTEMTKKSSGILSFMKDKSDSDTERVKSTVMLCYGFTVMYAPPGLITSRLETSIFRVISRHFSNVKDVNVKQNLIRATELIGKALEPSRLQQPEFVFTKRQELIQHMLVYMKAEPASSITTETRALAMDACASLAKLHPRFTEAEVFDIVKTSTDCVFAIRVGEKSTSPPGKHHKDDIDHDKDPNLLLKHALESLQRLLKGLLLQDPVSPTLENILKLIQDPWLLSTSDVERERAVDTIFSLLQTFRDNMLLTVGGKPSSFILAGPLLARLVPRCTDPVILIRQTAVDCVQCLLKIAARFQGYSLESKDELVDALPTLKQRAAQDDANILFSVASDLAKVIAKKLQSDFLSSFVKTLLEGLADCQSHSSSGSCVVLNSIVRIRGQELRQDVGYLVKEIHAKLQHITHAQTRTGTLRVFRTLASHHLVPVITALLEFPLPYDQQVMSIWRTMAGETNLSLSIFDYVLDLSLRTLPYQEKPKPKHKKEIIRVATLQPVAITCGLTEMFRSEETGELVQEHFPRLFAMTLLRLGTSVGLLPPDPPQSSGKDKHKGPKVEPLVTALECIKELLERSKYDKLMQLVDQENGWTLFEDDKTFPDGVVVIARAFCKAAPQQVPKVVEQLNPSLSSVYDAQRIVVAAFFAELINQKCGGKVAVVEILMNSLLSRLVDSSHVVRKFCIRGLGNISSVEDSQLEKYSTTILSAMMAGMDDKDDMEDEITLESMSGLAKILAKLDENNVRQILINICLRIRPCFEKDKDAVRAAAFTLFGKLSRFGGGPSKAPFLEQVHTNLISVLLHLNEEDDVIKACKGCLRSIAPLMGSDSVNQMFQKHLLEEGHLHYGEFMNDLSRLIIVDFADKISFYVMGCVSFFKSSRDDIKANAALFTGFILGNLPKERRNEISKDHVCGALILQLKDPSPRVRCKAAEAMSLLYDY</sequence>
<evidence type="ECO:0000259" key="4">
    <source>
        <dbReference type="Pfam" id="PF23221"/>
    </source>
</evidence>
<dbReference type="Pfam" id="PF23221">
    <property type="entry name" value="HEAT_MROH2B_1st"/>
    <property type="match status" value="1"/>
</dbReference>
<evidence type="ECO:0000313" key="6">
    <source>
        <dbReference type="EMBL" id="CAH3133782.1"/>
    </source>
</evidence>
<dbReference type="InterPro" id="IPR055408">
    <property type="entry name" value="HEAT_MROH2B-like"/>
</dbReference>
<feature type="domain" description="Maestro/Maestro-like HEAT-repeats" evidence="5">
    <location>
        <begin position="1377"/>
        <end position="1649"/>
    </location>
</feature>
<dbReference type="InterPro" id="IPR016024">
    <property type="entry name" value="ARM-type_fold"/>
</dbReference>
<dbReference type="PANTHER" id="PTHR23120">
    <property type="entry name" value="MAESTRO-RELATED HEAT DOMAIN-CONTAINING"/>
    <property type="match status" value="1"/>
</dbReference>
<evidence type="ECO:0000256" key="1">
    <source>
        <dbReference type="ARBA" id="ARBA00022737"/>
    </source>
</evidence>
<dbReference type="InterPro" id="IPR011989">
    <property type="entry name" value="ARM-like"/>
</dbReference>
<feature type="domain" description="MROH2B-like N-terminal HEAT-repeats" evidence="4">
    <location>
        <begin position="39"/>
        <end position="258"/>
    </location>
</feature>
<keyword evidence="1" id="KW-0677">Repeat</keyword>
<keyword evidence="7" id="KW-1185">Reference proteome</keyword>
<dbReference type="SUPFAM" id="SSF48371">
    <property type="entry name" value="ARM repeat"/>
    <property type="match status" value="2"/>
</dbReference>
<feature type="domain" description="Maestro-like HEAT-repeats" evidence="2">
    <location>
        <begin position="949"/>
        <end position="1177"/>
    </location>
</feature>
<dbReference type="InterPro" id="IPR055406">
    <property type="entry name" value="HEAT_Maestro"/>
</dbReference>
<dbReference type="PANTHER" id="PTHR23120:SF0">
    <property type="entry name" value="MAESTRO HEAT-LIKE REPEAT FAMILY MEMBER 1"/>
    <property type="match status" value="1"/>
</dbReference>
<evidence type="ECO:0008006" key="8">
    <source>
        <dbReference type="Google" id="ProtNLM"/>
    </source>
</evidence>
<evidence type="ECO:0000259" key="2">
    <source>
        <dbReference type="Pfam" id="PF21047"/>
    </source>
</evidence>
<dbReference type="Pfam" id="PF21047">
    <property type="entry name" value="HEAT_Maestro"/>
    <property type="match status" value="1"/>
</dbReference>
<name>A0ABN8P542_9CNID</name>
<evidence type="ECO:0000259" key="5">
    <source>
        <dbReference type="Pfam" id="PF23227"/>
    </source>
</evidence>
<gene>
    <name evidence="6" type="ORF">PLOB_00037065</name>
</gene>
<accession>A0ABN8P542</accession>
<protein>
    <recommendedName>
        <fullName evidence="8">Maestro heat-like repeat-containing protein family member 1</fullName>
    </recommendedName>
</protein>
<reference evidence="6 7" key="1">
    <citation type="submission" date="2022-05" db="EMBL/GenBank/DDBJ databases">
        <authorList>
            <consortium name="Genoscope - CEA"/>
            <person name="William W."/>
        </authorList>
    </citation>
    <scope>NUCLEOTIDE SEQUENCE [LARGE SCALE GENOMIC DNA]</scope>
</reference>
<organism evidence="6 7">
    <name type="scientific">Porites lobata</name>
    <dbReference type="NCBI Taxonomy" id="104759"/>
    <lineage>
        <taxon>Eukaryota</taxon>
        <taxon>Metazoa</taxon>
        <taxon>Cnidaria</taxon>
        <taxon>Anthozoa</taxon>
        <taxon>Hexacorallia</taxon>
        <taxon>Scleractinia</taxon>
        <taxon>Fungiina</taxon>
        <taxon>Poritidae</taxon>
        <taxon>Porites</taxon>
    </lineage>
</organism>
<evidence type="ECO:0000313" key="7">
    <source>
        <dbReference type="Proteomes" id="UP001159405"/>
    </source>
</evidence>
<feature type="domain" description="MROH2B-like HEAT-repeats" evidence="3">
    <location>
        <begin position="261"/>
        <end position="922"/>
    </location>
</feature>
<dbReference type="Pfam" id="PF23210">
    <property type="entry name" value="HEAT_Maestro_2"/>
    <property type="match status" value="1"/>
</dbReference>